<reference evidence="2 3" key="1">
    <citation type="submission" date="2017-12" db="EMBL/GenBank/DDBJ databases">
        <authorList>
            <person name="Hurst M.R.H."/>
        </authorList>
    </citation>
    <scope>NUCLEOTIDE SEQUENCE [LARGE SCALE GENOMIC DNA]</scope>
    <source>
        <strain evidence="2 3">TH11417</strain>
    </source>
</reference>
<dbReference type="GeneID" id="98392979"/>
<keyword evidence="3" id="KW-1185">Reference proteome</keyword>
<reference evidence="2 3" key="2">
    <citation type="submission" date="2018-02" db="EMBL/GenBank/DDBJ databases">
        <title>Whole genome sequencing analysis of Streptococcus pluranimalium isolated from cattle infected mastitis in China.</title>
        <authorList>
            <person name="Zhang J.-R."/>
            <person name="Hu G.-Z."/>
        </authorList>
    </citation>
    <scope>NUCLEOTIDE SEQUENCE [LARGE SCALE GENOMIC DNA]</scope>
    <source>
        <strain evidence="2 3">TH11417</strain>
    </source>
</reference>
<name>A0A2L0D3P3_9STRE</name>
<accession>A0A2L0D3P3</accession>
<dbReference type="AlphaFoldDB" id="A0A2L0D3P3"/>
<gene>
    <name evidence="2" type="ORF">C0J00_03515</name>
</gene>
<protein>
    <submittedName>
        <fullName evidence="2">ROK family protein</fullName>
    </submittedName>
</protein>
<dbReference type="Gene3D" id="3.30.420.40">
    <property type="match status" value="2"/>
</dbReference>
<dbReference type="InterPro" id="IPR043129">
    <property type="entry name" value="ATPase_NBD"/>
</dbReference>
<dbReference type="CDD" id="cd24152">
    <property type="entry name" value="ASKHA_NBD_ROK-like"/>
    <property type="match status" value="1"/>
</dbReference>
<dbReference type="Pfam" id="PF00480">
    <property type="entry name" value="ROK"/>
    <property type="match status" value="1"/>
</dbReference>
<dbReference type="Proteomes" id="UP000238956">
    <property type="component" value="Chromosome"/>
</dbReference>
<proteinExistence type="inferred from homology"/>
<organism evidence="2 3">
    <name type="scientific">Streptococcus pluranimalium</name>
    <dbReference type="NCBI Taxonomy" id="82348"/>
    <lineage>
        <taxon>Bacteria</taxon>
        <taxon>Bacillati</taxon>
        <taxon>Bacillota</taxon>
        <taxon>Bacilli</taxon>
        <taxon>Lactobacillales</taxon>
        <taxon>Streptococcaceae</taxon>
        <taxon>Streptococcus</taxon>
    </lineage>
</organism>
<dbReference type="PANTHER" id="PTHR18964:SF170">
    <property type="entry name" value="SUGAR KINASE"/>
    <property type="match status" value="1"/>
</dbReference>
<dbReference type="SUPFAM" id="SSF53067">
    <property type="entry name" value="Actin-like ATPase domain"/>
    <property type="match status" value="1"/>
</dbReference>
<dbReference type="InterPro" id="IPR000600">
    <property type="entry name" value="ROK"/>
</dbReference>
<dbReference type="RefSeq" id="WP_104967585.1">
    <property type="nucleotide sequence ID" value="NZ_CP025536.1"/>
</dbReference>
<dbReference type="KEGG" id="splr:C0J00_03515"/>
<evidence type="ECO:0000256" key="1">
    <source>
        <dbReference type="ARBA" id="ARBA00006479"/>
    </source>
</evidence>
<dbReference type="OrthoDB" id="9795247at2"/>
<sequence length="297" mass="32119">MSILAIDLGGTQFKSALISEDYQVEEVFDPKSAACDLVTCQNLLVNMIEPHLDRVSGIAVSCPGTVDTESGIIYNGGMLRFLHEFPMKDFLVERFAKPAAVLNDGKAAVLAEVASGNLKGISHGLAMVLGTGLGGGIIINGQLYQGAHFQAGELTFALPQDKKERLTGEDLAGLQVSAVNLIATCAKSLNLDDEKDGMSVFEAIKARDERVYPTFQAYCRAIAIQINNIQSVLDVQRVVIGGGISSQDILIEEVNRQLDQLEKEDAWAFMVIKRPEIRACHYKNAANLVGAAYFLKA</sequence>
<evidence type="ECO:0000313" key="2">
    <source>
        <dbReference type="EMBL" id="AUW96250.1"/>
    </source>
</evidence>
<dbReference type="EMBL" id="CP025536">
    <property type="protein sequence ID" value="AUW96250.1"/>
    <property type="molecule type" value="Genomic_DNA"/>
</dbReference>
<dbReference type="PANTHER" id="PTHR18964">
    <property type="entry name" value="ROK (REPRESSOR, ORF, KINASE) FAMILY"/>
    <property type="match status" value="1"/>
</dbReference>
<comment type="similarity">
    <text evidence="1">Belongs to the ROK (NagC/XylR) family.</text>
</comment>
<evidence type="ECO:0000313" key="3">
    <source>
        <dbReference type="Proteomes" id="UP000238956"/>
    </source>
</evidence>